<feature type="signal peptide" evidence="7">
    <location>
        <begin position="1"/>
        <end position="29"/>
    </location>
</feature>
<feature type="domain" description="Peptidase S8/S53" evidence="8">
    <location>
        <begin position="222"/>
        <end position="464"/>
    </location>
</feature>
<dbReference type="AlphaFoldDB" id="A0A0D2MSZ5"/>
<keyword evidence="4 5" id="KW-0720">Serine protease</keyword>
<feature type="active site" description="Charge relay system" evidence="5">
    <location>
        <position position="266"/>
    </location>
</feature>
<dbReference type="InterPro" id="IPR050131">
    <property type="entry name" value="Peptidase_S8_subtilisin-like"/>
</dbReference>
<dbReference type="Gene3D" id="2.60.40.10">
    <property type="entry name" value="Immunoglobulins"/>
    <property type="match status" value="1"/>
</dbReference>
<evidence type="ECO:0000256" key="4">
    <source>
        <dbReference type="ARBA" id="ARBA00022825"/>
    </source>
</evidence>
<evidence type="ECO:0000256" key="3">
    <source>
        <dbReference type="ARBA" id="ARBA00022801"/>
    </source>
</evidence>
<dbReference type="InterPro" id="IPR015500">
    <property type="entry name" value="Peptidase_S8_subtilisin-rel"/>
</dbReference>
<keyword evidence="3 5" id="KW-0378">Hydrolase</keyword>
<feature type="compositionally biased region" description="Polar residues" evidence="6">
    <location>
        <begin position="512"/>
        <end position="529"/>
    </location>
</feature>
<evidence type="ECO:0000256" key="2">
    <source>
        <dbReference type="ARBA" id="ARBA00022670"/>
    </source>
</evidence>
<dbReference type="Pfam" id="PF00082">
    <property type="entry name" value="Peptidase_S8"/>
    <property type="match status" value="1"/>
</dbReference>
<feature type="chain" id="PRO_5002247526" evidence="7">
    <location>
        <begin position="30"/>
        <end position="1064"/>
    </location>
</feature>
<dbReference type="InterPro" id="IPR000209">
    <property type="entry name" value="Peptidase_S8/S53_dom"/>
</dbReference>
<evidence type="ECO:0000256" key="5">
    <source>
        <dbReference type="PROSITE-ProRule" id="PRU01240"/>
    </source>
</evidence>
<dbReference type="KEGG" id="mng:MNEG_4402"/>
<dbReference type="PANTHER" id="PTHR43806:SF11">
    <property type="entry name" value="CEREVISIN-RELATED"/>
    <property type="match status" value="1"/>
</dbReference>
<evidence type="ECO:0000313" key="9">
    <source>
        <dbReference type="EMBL" id="KIZ03557.1"/>
    </source>
</evidence>
<dbReference type="GO" id="GO:0004252">
    <property type="term" value="F:serine-type endopeptidase activity"/>
    <property type="evidence" value="ECO:0007669"/>
    <property type="project" value="UniProtKB-UniRule"/>
</dbReference>
<evidence type="ECO:0000259" key="8">
    <source>
        <dbReference type="Pfam" id="PF00082"/>
    </source>
</evidence>
<evidence type="ECO:0000256" key="7">
    <source>
        <dbReference type="SAM" id="SignalP"/>
    </source>
</evidence>
<reference evidence="9 10" key="1">
    <citation type="journal article" date="2013" name="BMC Genomics">
        <title>Reconstruction of the lipid metabolism for the microalga Monoraphidium neglectum from its genome sequence reveals characteristics suitable for biofuel production.</title>
        <authorList>
            <person name="Bogen C."/>
            <person name="Al-Dilaimi A."/>
            <person name="Albersmeier A."/>
            <person name="Wichmann J."/>
            <person name="Grundmann M."/>
            <person name="Rupp O."/>
            <person name="Lauersen K.J."/>
            <person name="Blifernez-Klassen O."/>
            <person name="Kalinowski J."/>
            <person name="Goesmann A."/>
            <person name="Mussgnug J.H."/>
            <person name="Kruse O."/>
        </authorList>
    </citation>
    <scope>NUCLEOTIDE SEQUENCE [LARGE SCALE GENOMIC DNA]</scope>
    <source>
        <strain evidence="9 10">SAG 48.87</strain>
    </source>
</reference>
<keyword evidence="10" id="KW-1185">Reference proteome</keyword>
<dbReference type="PROSITE" id="PS51892">
    <property type="entry name" value="SUBTILASE"/>
    <property type="match status" value="1"/>
</dbReference>
<dbReference type="PRINTS" id="PR00723">
    <property type="entry name" value="SUBTILISIN"/>
</dbReference>
<feature type="active site" description="Charge relay system" evidence="5">
    <location>
        <position position="438"/>
    </location>
</feature>
<dbReference type="PROSITE" id="PS00138">
    <property type="entry name" value="SUBTILASE_SER"/>
    <property type="match status" value="1"/>
</dbReference>
<gene>
    <name evidence="9" type="ORF">MNEG_4402</name>
</gene>
<dbReference type="GeneID" id="25737279"/>
<name>A0A0D2MSZ5_9CHLO</name>
<dbReference type="SUPFAM" id="SSF52743">
    <property type="entry name" value="Subtilisin-like"/>
    <property type="match status" value="1"/>
</dbReference>
<feature type="region of interest" description="Disordered" evidence="6">
    <location>
        <begin position="809"/>
        <end position="843"/>
    </location>
</feature>
<dbReference type="RefSeq" id="XP_013902576.1">
    <property type="nucleotide sequence ID" value="XM_014047122.1"/>
</dbReference>
<dbReference type="GO" id="GO:0006508">
    <property type="term" value="P:proteolysis"/>
    <property type="evidence" value="ECO:0007669"/>
    <property type="project" value="UniProtKB-KW"/>
</dbReference>
<sequence>MRDGPLPSQLLLAATLLLLLAAAAAPARASVALAAAPDARLASPAAAPPAAASTSGAAGSAGSSDGAAVFRSSAVGAAGSRAVAGQWLVTFRVNTSDVKAAAAAAATASTASATAGARAASPAGVPPSSAAALQSARLRVQADVKARVMRSTGAAQGARVARDFSRLPVSLVNLGAASAVEALRADPSVASVEPNRYNFRQLGQSLPLINQPLAAAQGFKGAGCAVAVLDTDLGSCAAPGDPEPCRVAYAKDFTPLDDGAMDDDGHGTNVASIVAKTAPGAKLLVLDVFKTDKSGSYAMDSDILAAVDWALAAKASGTYNVCAINLSMSSSSFSATQCAGGAYDSAFAAARAAGVISVVAAGNDRQKGALPSPACVPGAVSVGAVYDRNSSSRTWSKCTDSAPAQDQVACWSNSASYLTLLAPGAVINAGGWSMAGTSQAAPHVAGAAAVLKAAVPTATADEIVVALASSGRRVTDPGNGITTPRLDVAAGVAALKAAVPPTNGAPVDSEAPTGSVSINGGAQSTTSPDVSLDITGSDKAGVASMCVTNAAVSAAECAPYEPFTVTKAWRLADGPNGYRTVFVFLRDTRGNTMAAPARDTIILQAPAGVAPDTTPPTGAVQINGGAATTPSAAVNLTVSASDPSGVAAMCVSNAAVSAAACAPFEPYAGLKQWRLADGGDGARTVYVFLQDAVGNTMATPVQAYIILQTPADAPDTAPPTGSVQINGGAASTNSTSVTLTIAASDASGVASMCITNAAVAPAACAAYEVFTTTKAWRLADGANGPRTVYLLLRDTKGNTNTAPQQATIQLDAPPPAAGPSPAPAPSPSSSPAPSPDPAAGPTARLVINDGAAFTSSRYVRLSIYADGAAPRTTRMCVSQTAASAADCPAWPSFSSSKRFKISGGQGPQTVRVFFKAAAGAAGAAARASLAALPPAVATIRYDARAPSMPQADMQLKAAPGPGSVTLSYAQAATDAESGVASYLVASSKGLAPPKRCVPPPSGKSQVRSLVRQPSGAAAAGGAGAPSDAVALGGLSQRTDYAFRVCAVDRAGNVAPGVTVVTRTA</sequence>
<dbReference type="EMBL" id="KK100828">
    <property type="protein sequence ID" value="KIZ03557.1"/>
    <property type="molecule type" value="Genomic_DNA"/>
</dbReference>
<dbReference type="EC" id="3.4.21.-" evidence="9"/>
<protein>
    <submittedName>
        <fullName evidence="9">Peptidase S8/S53 subtilisin kexin sedolisin</fullName>
        <ecNumber evidence="9">3.4.21.-</ecNumber>
    </submittedName>
</protein>
<accession>A0A0D2MSZ5</accession>
<feature type="region of interest" description="Disordered" evidence="6">
    <location>
        <begin position="501"/>
        <end position="530"/>
    </location>
</feature>
<dbReference type="InterPro" id="IPR036852">
    <property type="entry name" value="Peptidase_S8/S53_dom_sf"/>
</dbReference>
<feature type="compositionally biased region" description="Pro residues" evidence="6">
    <location>
        <begin position="812"/>
        <end position="838"/>
    </location>
</feature>
<dbReference type="InterPro" id="IPR023828">
    <property type="entry name" value="Peptidase_S8_Ser-AS"/>
</dbReference>
<comment type="similarity">
    <text evidence="1 5">Belongs to the peptidase S8 family.</text>
</comment>
<dbReference type="InterPro" id="IPR013783">
    <property type="entry name" value="Ig-like_fold"/>
</dbReference>
<keyword evidence="2 5" id="KW-0645">Protease</keyword>
<feature type="active site" description="Charge relay system" evidence="5">
    <location>
        <position position="232"/>
    </location>
</feature>
<evidence type="ECO:0000256" key="1">
    <source>
        <dbReference type="ARBA" id="ARBA00011073"/>
    </source>
</evidence>
<dbReference type="Proteomes" id="UP000054498">
    <property type="component" value="Unassembled WGS sequence"/>
</dbReference>
<keyword evidence="7" id="KW-0732">Signal</keyword>
<proteinExistence type="inferred from homology"/>
<dbReference type="PANTHER" id="PTHR43806">
    <property type="entry name" value="PEPTIDASE S8"/>
    <property type="match status" value="1"/>
</dbReference>
<evidence type="ECO:0000256" key="6">
    <source>
        <dbReference type="SAM" id="MobiDB-lite"/>
    </source>
</evidence>
<dbReference type="Gene3D" id="3.40.50.200">
    <property type="entry name" value="Peptidase S8/S53 domain"/>
    <property type="match status" value="1"/>
</dbReference>
<organism evidence="9 10">
    <name type="scientific">Monoraphidium neglectum</name>
    <dbReference type="NCBI Taxonomy" id="145388"/>
    <lineage>
        <taxon>Eukaryota</taxon>
        <taxon>Viridiplantae</taxon>
        <taxon>Chlorophyta</taxon>
        <taxon>core chlorophytes</taxon>
        <taxon>Chlorophyceae</taxon>
        <taxon>CS clade</taxon>
        <taxon>Sphaeropleales</taxon>
        <taxon>Selenastraceae</taxon>
        <taxon>Monoraphidium</taxon>
    </lineage>
</organism>
<evidence type="ECO:0000313" key="10">
    <source>
        <dbReference type="Proteomes" id="UP000054498"/>
    </source>
</evidence>